<evidence type="ECO:0000313" key="1">
    <source>
        <dbReference type="EMBL" id="EAV44835.1"/>
    </source>
</evidence>
<reference evidence="1 2" key="1">
    <citation type="submission" date="2006-05" db="EMBL/GenBank/DDBJ databases">
        <authorList>
            <person name="King G."/>
            <person name="Ferriera S."/>
            <person name="Johnson J."/>
            <person name="Kravitz S."/>
            <person name="Beeson K."/>
            <person name="Sutton G."/>
            <person name="Rogers Y.-H."/>
            <person name="Friedman R."/>
            <person name="Frazier M."/>
            <person name="Venter J.C."/>
        </authorList>
    </citation>
    <scope>NUCLEOTIDE SEQUENCE [LARGE SCALE GENOMIC DNA]</scope>
    <source>
        <strain evidence="2">ATCC 25650 / DSM 13394 / JCM 20685 / NBRC 16684 / NCIMB 2208 / IAM 12614 / B1</strain>
    </source>
</reference>
<dbReference type="EMBL" id="AAUW01000005">
    <property type="protein sequence ID" value="EAV44835.1"/>
    <property type="molecule type" value="Genomic_DNA"/>
</dbReference>
<name>A0NRQ4_ROSAI</name>
<protein>
    <submittedName>
        <fullName evidence="1">Uncharacterized protein</fullName>
    </submittedName>
</protein>
<proteinExistence type="predicted"/>
<feature type="non-terminal residue" evidence="1">
    <location>
        <position position="27"/>
    </location>
</feature>
<dbReference type="Proteomes" id="UP000004848">
    <property type="component" value="Unassembled WGS sequence"/>
</dbReference>
<sequence length="27" mass="2845">MDTASSSFVGSTIIWICRATSISAPSR</sequence>
<evidence type="ECO:0000313" key="2">
    <source>
        <dbReference type="Proteomes" id="UP000004848"/>
    </source>
</evidence>
<dbReference type="AlphaFoldDB" id="A0NRQ4"/>
<gene>
    <name evidence="1" type="ORF">SIAM614_08143</name>
</gene>
<organism evidence="1 2">
    <name type="scientific">Roseibium aggregatum (strain ATCC 25650 / DSM 13394 / JCM 20685 / NBRC 16684 / NCIMB 2208 / IAM 12614 / B1)</name>
    <name type="common">Stappia aggregata</name>
    <dbReference type="NCBI Taxonomy" id="384765"/>
    <lineage>
        <taxon>Bacteria</taxon>
        <taxon>Pseudomonadati</taxon>
        <taxon>Pseudomonadota</taxon>
        <taxon>Alphaproteobacteria</taxon>
        <taxon>Hyphomicrobiales</taxon>
        <taxon>Stappiaceae</taxon>
        <taxon>Roseibium</taxon>
    </lineage>
</organism>
<comment type="caution">
    <text evidence="1">The sequence shown here is derived from an EMBL/GenBank/DDBJ whole genome shotgun (WGS) entry which is preliminary data.</text>
</comment>
<accession>A0NRQ4</accession>